<reference evidence="9 10" key="1">
    <citation type="submission" date="2023-09" db="EMBL/GenBank/DDBJ databases">
        <authorList>
            <person name="Rey-Velasco X."/>
        </authorList>
    </citation>
    <scope>NUCLEOTIDE SEQUENCE [LARGE SCALE GENOMIC DNA]</scope>
    <source>
        <strain evidence="9 10">F394</strain>
    </source>
</reference>
<dbReference type="InterPro" id="IPR005151">
    <property type="entry name" value="Tail-specific_protease"/>
</dbReference>
<dbReference type="RefSeq" id="WP_311665229.1">
    <property type="nucleotide sequence ID" value="NZ_JAVRHT010000041.1"/>
</dbReference>
<dbReference type="Proteomes" id="UP001267426">
    <property type="component" value="Unassembled WGS sequence"/>
</dbReference>
<dbReference type="NCBIfam" id="TIGR00225">
    <property type="entry name" value="prc"/>
    <property type="match status" value="1"/>
</dbReference>
<comment type="similarity">
    <text evidence="1 5">Belongs to the peptidase S41A family.</text>
</comment>
<keyword evidence="4 5" id="KW-0720">Serine protease</keyword>
<feature type="domain" description="PDZ" evidence="7">
    <location>
        <begin position="97"/>
        <end position="173"/>
    </location>
</feature>
<evidence type="ECO:0000256" key="6">
    <source>
        <dbReference type="SAM" id="SignalP"/>
    </source>
</evidence>
<feature type="signal peptide" evidence="6">
    <location>
        <begin position="1"/>
        <end position="23"/>
    </location>
</feature>
<evidence type="ECO:0000256" key="3">
    <source>
        <dbReference type="ARBA" id="ARBA00022801"/>
    </source>
</evidence>
<dbReference type="EMBL" id="JAVRHT010000041">
    <property type="protein sequence ID" value="MDT0632888.1"/>
    <property type="molecule type" value="Genomic_DNA"/>
</dbReference>
<dbReference type="Gene3D" id="3.30.750.44">
    <property type="match status" value="1"/>
</dbReference>
<dbReference type="Gene3D" id="2.30.42.10">
    <property type="match status" value="1"/>
</dbReference>
<name>A0ABU3BUD4_9BACT</name>
<dbReference type="CDD" id="cd06782">
    <property type="entry name" value="cpPDZ_CPP-like"/>
    <property type="match status" value="1"/>
</dbReference>
<evidence type="ECO:0000313" key="9">
    <source>
        <dbReference type="EMBL" id="MDT0632888.1"/>
    </source>
</evidence>
<evidence type="ECO:0000313" key="10">
    <source>
        <dbReference type="Proteomes" id="UP001267426"/>
    </source>
</evidence>
<dbReference type="InterPro" id="IPR041489">
    <property type="entry name" value="PDZ_6"/>
</dbReference>
<dbReference type="InterPro" id="IPR036034">
    <property type="entry name" value="PDZ_sf"/>
</dbReference>
<evidence type="ECO:0000256" key="4">
    <source>
        <dbReference type="ARBA" id="ARBA00022825"/>
    </source>
</evidence>
<dbReference type="Pfam" id="PF17820">
    <property type="entry name" value="PDZ_6"/>
    <property type="match status" value="1"/>
</dbReference>
<evidence type="ECO:0000256" key="5">
    <source>
        <dbReference type="RuleBase" id="RU004404"/>
    </source>
</evidence>
<comment type="caution">
    <text evidence="9">The sequence shown here is derived from an EMBL/GenBank/DDBJ whole genome shotgun (WGS) entry which is preliminary data.</text>
</comment>
<evidence type="ECO:0000259" key="8">
    <source>
        <dbReference type="SMART" id="SM00245"/>
    </source>
</evidence>
<dbReference type="PANTHER" id="PTHR32060:SF30">
    <property type="entry name" value="CARBOXY-TERMINAL PROCESSING PROTEASE CTPA"/>
    <property type="match status" value="1"/>
</dbReference>
<evidence type="ECO:0000256" key="2">
    <source>
        <dbReference type="ARBA" id="ARBA00022670"/>
    </source>
</evidence>
<evidence type="ECO:0000259" key="7">
    <source>
        <dbReference type="SMART" id="SM00228"/>
    </source>
</evidence>
<dbReference type="CDD" id="cd07560">
    <property type="entry name" value="Peptidase_S41_CPP"/>
    <property type="match status" value="1"/>
</dbReference>
<dbReference type="Pfam" id="PF03572">
    <property type="entry name" value="Peptidase_S41"/>
    <property type="match status" value="1"/>
</dbReference>
<dbReference type="SUPFAM" id="SSF50156">
    <property type="entry name" value="PDZ domain-like"/>
    <property type="match status" value="1"/>
</dbReference>
<feature type="domain" description="Tail specific protease" evidence="8">
    <location>
        <begin position="175"/>
        <end position="357"/>
    </location>
</feature>
<keyword evidence="3 5" id="KW-0378">Hydrolase</keyword>
<keyword evidence="6" id="KW-0732">Signal</keyword>
<dbReference type="SUPFAM" id="SSF52096">
    <property type="entry name" value="ClpP/crotonase"/>
    <property type="match status" value="1"/>
</dbReference>
<protein>
    <submittedName>
        <fullName evidence="9">S41 family peptidase</fullName>
    </submittedName>
</protein>
<dbReference type="Pfam" id="PF22694">
    <property type="entry name" value="CtpB_N-like"/>
    <property type="match status" value="1"/>
</dbReference>
<dbReference type="PANTHER" id="PTHR32060">
    <property type="entry name" value="TAIL-SPECIFIC PROTEASE"/>
    <property type="match status" value="1"/>
</dbReference>
<feature type="chain" id="PRO_5045646610" evidence="6">
    <location>
        <begin position="24"/>
        <end position="567"/>
    </location>
</feature>
<accession>A0ABU3BUD4</accession>
<keyword evidence="10" id="KW-1185">Reference proteome</keyword>
<evidence type="ECO:0000256" key="1">
    <source>
        <dbReference type="ARBA" id="ARBA00009179"/>
    </source>
</evidence>
<gene>
    <name evidence="9" type="ORF">RM540_14110</name>
</gene>
<sequence>MPRIRIRPLFAAGLLAVGLVVGAQVQDAVSGSDDVEQLRKIEEAYEYISRAYVEEVDSAQLAEDAIDGMLAGLDPHSIYISAEDMRAVRESFDASFEGIGIYYEFIEGREGVDTLVVLMPIAGGPSDEAGLQPGDRIVGIDGEGAIGIDPDEVPLKLKGPRGTSVDLEVSRPGYRQPLSFSIERDKIPLNTVIAHYMVDDETGLVRLQRFARTSHDEVRDAIRDLKAQGMERLVLDLRGNAGGLLDQAYAIADEFLPAGDMIVYTESRHAGNRRQYRAKSGGVFEDSPVIVLVDENSASASEIVAGALQDHDRALLVGRRTFGKGLVQQQFPMTDGSVLQMTVSRYYTPAGRLIQTPYTLGESDEDYGADKLAIREAIEDRLAPDGGLIDASAFASEVPDSLVFQTDGGRTVYGGGGILPDYIVTRDSIGAALRTVIGRNLDNEFARVEIERRGDPFRERWENSGEAAFRTGFEVDDATYDRFLEFASDHGVRVVAERPDGDGGDEAVLVRPEVDAVRDDVETRIKAFMARRLFGADAFYPVIGDLDPTLQEATGLWRDAATLAARR</sequence>
<dbReference type="InterPro" id="IPR001478">
    <property type="entry name" value="PDZ"/>
</dbReference>
<proteinExistence type="inferred from homology"/>
<dbReference type="SMART" id="SM00228">
    <property type="entry name" value="PDZ"/>
    <property type="match status" value="1"/>
</dbReference>
<dbReference type="InterPro" id="IPR055210">
    <property type="entry name" value="CtpA/B_N"/>
</dbReference>
<dbReference type="InterPro" id="IPR004447">
    <property type="entry name" value="Peptidase_S41A"/>
</dbReference>
<keyword evidence="2 5" id="KW-0645">Protease</keyword>
<dbReference type="InterPro" id="IPR029045">
    <property type="entry name" value="ClpP/crotonase-like_dom_sf"/>
</dbReference>
<dbReference type="SMART" id="SM00245">
    <property type="entry name" value="TSPc"/>
    <property type="match status" value="1"/>
</dbReference>
<dbReference type="Gene3D" id="3.90.226.10">
    <property type="entry name" value="2-enoyl-CoA Hydratase, Chain A, domain 1"/>
    <property type="match status" value="1"/>
</dbReference>
<organism evidence="9 10">
    <name type="scientific">Rubrivirga litoralis</name>
    <dbReference type="NCBI Taxonomy" id="3075598"/>
    <lineage>
        <taxon>Bacteria</taxon>
        <taxon>Pseudomonadati</taxon>
        <taxon>Rhodothermota</taxon>
        <taxon>Rhodothermia</taxon>
        <taxon>Rhodothermales</taxon>
        <taxon>Rubricoccaceae</taxon>
        <taxon>Rubrivirga</taxon>
    </lineage>
</organism>